<dbReference type="Gene3D" id="3.40.50.880">
    <property type="match status" value="1"/>
</dbReference>
<dbReference type="KEGG" id="dcm:NIES806_19250"/>
<dbReference type="SUPFAM" id="SSF52317">
    <property type="entry name" value="Class I glutamine amidotransferase-like"/>
    <property type="match status" value="1"/>
</dbReference>
<dbReference type="AlphaFoldDB" id="A0A1Z4V2G3"/>
<evidence type="ECO:0000256" key="2">
    <source>
        <dbReference type="ARBA" id="ARBA00022670"/>
    </source>
</evidence>
<dbReference type="InterPro" id="IPR029062">
    <property type="entry name" value="Class_I_gatase-like"/>
</dbReference>
<evidence type="ECO:0000256" key="1">
    <source>
        <dbReference type="ARBA" id="ARBA00006534"/>
    </source>
</evidence>
<protein>
    <submittedName>
        <fullName evidence="5">Peptidase S51</fullName>
    </submittedName>
</protein>
<evidence type="ECO:0000256" key="3">
    <source>
        <dbReference type="ARBA" id="ARBA00022801"/>
    </source>
</evidence>
<dbReference type="PANTHER" id="PTHR36175:SF1">
    <property type="entry name" value="CYANOPHYCINASE"/>
    <property type="match status" value="1"/>
</dbReference>
<dbReference type="Proteomes" id="UP000218702">
    <property type="component" value="Chromosome"/>
</dbReference>
<dbReference type="GO" id="GO:0008236">
    <property type="term" value="F:serine-type peptidase activity"/>
    <property type="evidence" value="ECO:0007669"/>
    <property type="project" value="UniProtKB-KW"/>
</dbReference>
<reference evidence="5 6" key="1">
    <citation type="submission" date="2017-06" db="EMBL/GenBank/DDBJ databases">
        <title>Genome sequencing of cyanobaciteial culture collection at National Institute for Environmental Studies (NIES).</title>
        <authorList>
            <person name="Hirose Y."/>
            <person name="Shimura Y."/>
            <person name="Fujisawa T."/>
            <person name="Nakamura Y."/>
            <person name="Kawachi M."/>
        </authorList>
    </citation>
    <scope>NUCLEOTIDE SEQUENCE [LARGE SCALE GENOMIC DNA]</scope>
    <source>
        <strain evidence="5 6">NIES-806</strain>
    </source>
</reference>
<keyword evidence="4" id="KW-0720">Serine protease</keyword>
<dbReference type="EMBL" id="AP018316">
    <property type="protein sequence ID" value="BAZ85721.1"/>
    <property type="molecule type" value="Genomic_DNA"/>
</dbReference>
<dbReference type="Pfam" id="PF03575">
    <property type="entry name" value="Peptidase_S51"/>
    <property type="match status" value="1"/>
</dbReference>
<gene>
    <name evidence="5" type="ORF">NIES806_19250</name>
</gene>
<proteinExistence type="inferred from homology"/>
<dbReference type="RefSeq" id="WP_172891168.1">
    <property type="nucleotide sequence ID" value="NZ_AP018316.1"/>
</dbReference>
<keyword evidence="6" id="KW-1185">Reference proteome</keyword>
<comment type="similarity">
    <text evidence="1">Belongs to the peptidase S51 family.</text>
</comment>
<accession>A0A1Z4V2G3</accession>
<dbReference type="GO" id="GO:0006508">
    <property type="term" value="P:proteolysis"/>
    <property type="evidence" value="ECO:0007669"/>
    <property type="project" value="UniProtKB-KW"/>
</dbReference>
<keyword evidence="2" id="KW-0645">Protease</keyword>
<evidence type="ECO:0000313" key="5">
    <source>
        <dbReference type="EMBL" id="BAZ85721.1"/>
    </source>
</evidence>
<dbReference type="CDD" id="cd03145">
    <property type="entry name" value="GAT1_cyanophycinase"/>
    <property type="match status" value="1"/>
</dbReference>
<evidence type="ECO:0000313" key="6">
    <source>
        <dbReference type="Proteomes" id="UP000218702"/>
    </source>
</evidence>
<dbReference type="PANTHER" id="PTHR36175">
    <property type="entry name" value="CYANOPHYCINASE"/>
    <property type="match status" value="1"/>
</dbReference>
<evidence type="ECO:0000256" key="4">
    <source>
        <dbReference type="ARBA" id="ARBA00022825"/>
    </source>
</evidence>
<keyword evidence="3" id="KW-0378">Hydrolase</keyword>
<dbReference type="InterPro" id="IPR005320">
    <property type="entry name" value="Peptidase_S51"/>
</dbReference>
<sequence length="348" mass="39380">MTKAFLNTSKRLQNAKNSLLKMVNRILDRLTAKLKRFFEDIIADSQTPTSKPAYKLPKLAGPVHNLGGGGTDVDDAIQWMINQVRGGSYSDNKVNVLVIRAAGNDDYNQLIYRMRGVKYVETLIIRNRQEANRTDIFDKVRNAGVIFFAGGDQCEYIRHWKNTKLEVAIKSVYDKGGAIGGTSAGAMIQSEYVYDSCACEDSIETHEALDDPYGNITFTYNFFQWKYLRGTIIDTHFDERKRMGRIMVFIARQIQDGVSSKALGIAISEQTSLLVDKYGIAKVVGKGSAYFVLGDHLPEICEKGTPLTYHDYKIWRVPRGDTFDLNKLPSRGYYLRSVKRGRFDSDPY</sequence>
<organism evidence="5 6">
    <name type="scientific">Dolichospermum compactum NIES-806</name>
    <dbReference type="NCBI Taxonomy" id="1973481"/>
    <lineage>
        <taxon>Bacteria</taxon>
        <taxon>Bacillati</taxon>
        <taxon>Cyanobacteriota</taxon>
        <taxon>Cyanophyceae</taxon>
        <taxon>Nostocales</taxon>
        <taxon>Aphanizomenonaceae</taxon>
        <taxon>Dolichospermum</taxon>
        <taxon>Dolichospermum compactum</taxon>
    </lineage>
</organism>
<name>A0A1Z4V2G3_9CYAN</name>